<dbReference type="PANTHER" id="PTHR24305:SF29">
    <property type="entry name" value="BENZOATE-PARA-HYDROXYLASE"/>
    <property type="match status" value="1"/>
</dbReference>
<feature type="non-terminal residue" evidence="9">
    <location>
        <position position="1"/>
    </location>
</feature>
<dbReference type="InterPro" id="IPR002401">
    <property type="entry name" value="Cyt_P450_E_grp-I"/>
</dbReference>
<dbReference type="InterPro" id="IPR050121">
    <property type="entry name" value="Cytochrome_P450_monoxygenase"/>
</dbReference>
<dbReference type="RefSeq" id="XP_030978130.1">
    <property type="nucleotide sequence ID" value="XM_031129467.1"/>
</dbReference>
<comment type="similarity">
    <text evidence="2">Belongs to the cytochrome P450 family.</text>
</comment>
<dbReference type="AlphaFoldDB" id="A0A6P8ATA5"/>
<dbReference type="SUPFAM" id="SSF48264">
    <property type="entry name" value="Cytochrome P450"/>
    <property type="match status" value="1"/>
</dbReference>
<evidence type="ECO:0000256" key="5">
    <source>
        <dbReference type="ARBA" id="ARBA00023002"/>
    </source>
</evidence>
<proteinExistence type="inferred from homology"/>
<dbReference type="PRINTS" id="PR00463">
    <property type="entry name" value="EP450I"/>
</dbReference>
<evidence type="ECO:0000313" key="9">
    <source>
        <dbReference type="RefSeq" id="XP_030978130.1"/>
    </source>
</evidence>
<reference evidence="9" key="2">
    <citation type="submission" date="2019-10" db="EMBL/GenBank/DDBJ databases">
        <authorList>
            <consortium name="NCBI Genome Project"/>
        </authorList>
    </citation>
    <scope>NUCLEOTIDE SEQUENCE</scope>
    <source>
        <strain evidence="9">NI907</strain>
    </source>
</reference>
<organism evidence="8 9">
    <name type="scientific">Pyricularia grisea</name>
    <name type="common">Crabgrass-specific blast fungus</name>
    <name type="synonym">Magnaporthe grisea</name>
    <dbReference type="NCBI Taxonomy" id="148305"/>
    <lineage>
        <taxon>Eukaryota</taxon>
        <taxon>Fungi</taxon>
        <taxon>Dikarya</taxon>
        <taxon>Ascomycota</taxon>
        <taxon>Pezizomycotina</taxon>
        <taxon>Sordariomycetes</taxon>
        <taxon>Sordariomycetidae</taxon>
        <taxon>Magnaporthales</taxon>
        <taxon>Pyriculariaceae</taxon>
        <taxon>Pyricularia</taxon>
    </lineage>
</organism>
<evidence type="ECO:0000256" key="1">
    <source>
        <dbReference type="ARBA" id="ARBA00001971"/>
    </source>
</evidence>
<dbReference type="InterPro" id="IPR001128">
    <property type="entry name" value="Cyt_P450"/>
</dbReference>
<keyword evidence="8" id="KW-1185">Reference proteome</keyword>
<evidence type="ECO:0000313" key="8">
    <source>
        <dbReference type="Proteomes" id="UP000515153"/>
    </source>
</evidence>
<dbReference type="GeneID" id="41964375"/>
<reference evidence="9" key="1">
    <citation type="journal article" date="2019" name="Mol. Biol. Evol.">
        <title>Blast fungal genomes show frequent chromosomal changes, gene gains and losses, and effector gene turnover.</title>
        <authorList>
            <person name="Gomez Luciano L.B."/>
            <person name="Jason Tsai I."/>
            <person name="Chuma I."/>
            <person name="Tosa Y."/>
            <person name="Chen Y.H."/>
            <person name="Li J.Y."/>
            <person name="Li M.Y."/>
            <person name="Jade Lu M.Y."/>
            <person name="Nakayashiki H."/>
            <person name="Li W.H."/>
        </authorList>
    </citation>
    <scope>NUCLEOTIDE SEQUENCE</scope>
    <source>
        <strain evidence="9">NI907</strain>
    </source>
</reference>
<keyword evidence="4" id="KW-0479">Metal-binding</keyword>
<keyword evidence="7" id="KW-0503">Monooxygenase</keyword>
<keyword evidence="6" id="KW-0408">Iron</keyword>
<dbReference type="InterPro" id="IPR036396">
    <property type="entry name" value="Cyt_P450_sf"/>
</dbReference>
<name>A0A6P8ATA5_PYRGI</name>
<keyword evidence="3" id="KW-0349">Heme</keyword>
<reference evidence="9" key="3">
    <citation type="submission" date="2025-08" db="UniProtKB">
        <authorList>
            <consortium name="RefSeq"/>
        </authorList>
    </citation>
    <scope>IDENTIFICATION</scope>
    <source>
        <strain evidence="9">NI907</strain>
    </source>
</reference>
<sequence>ILLHPLRKFPGPWHYALTNLPYIRMVLSGRPHERLLKLHEKYGETVRVAPNELSFINPEAWNEVMGHRNSNNSQLENNKDPHYVDPSSGTMISAPKPDHTRMRSILNTAFSSQAMRDQAPRIAAHVDRFLERLEELGRHQESVNLVKWYHFTLFDIVSDLTLGEPFGCLESGEYHPWVAFIFARANLGAYVRTLLRLPGTEILLRLLVPRKVMREAEEHLAQTRAMVTRRFQRLISTPDFVGSMMKGKGFLVRKEILRFPEDINVLRLTDLSLCTSNHQTMTKEEIYTNTEVLIMGGSETTASGLCATTFLLASNKDVMSRCVEEITTTFAAESEIDIFSVSKLTYLEAIIKESLRLYPPAPNALPRKTPPQGNIINGKFIPGNTVLGLWQWTINRASINFRDAHEFRPERWLGDTNFADDRKAAFQPFSLAMAELRLITARLLWRFELELAPQSRSWLDQNAFTLWDKPALEVILGRRKM</sequence>
<dbReference type="Gene3D" id="1.10.630.10">
    <property type="entry name" value="Cytochrome P450"/>
    <property type="match status" value="1"/>
</dbReference>
<keyword evidence="5" id="KW-0560">Oxidoreductase</keyword>
<dbReference type="GO" id="GO:0016705">
    <property type="term" value="F:oxidoreductase activity, acting on paired donors, with incorporation or reduction of molecular oxygen"/>
    <property type="evidence" value="ECO:0007669"/>
    <property type="project" value="InterPro"/>
</dbReference>
<dbReference type="Pfam" id="PF00067">
    <property type="entry name" value="p450"/>
    <property type="match status" value="1"/>
</dbReference>
<dbReference type="Proteomes" id="UP000515153">
    <property type="component" value="Unplaced"/>
</dbReference>
<dbReference type="KEGG" id="pgri:PgNI_09484"/>
<dbReference type="GO" id="GO:0004497">
    <property type="term" value="F:monooxygenase activity"/>
    <property type="evidence" value="ECO:0007669"/>
    <property type="project" value="UniProtKB-KW"/>
</dbReference>
<evidence type="ECO:0000256" key="7">
    <source>
        <dbReference type="ARBA" id="ARBA00023033"/>
    </source>
</evidence>
<evidence type="ECO:0000256" key="6">
    <source>
        <dbReference type="ARBA" id="ARBA00023004"/>
    </source>
</evidence>
<gene>
    <name evidence="9" type="ORF">PgNI_09484</name>
</gene>
<accession>A0A6P8ATA5</accession>
<evidence type="ECO:0000256" key="2">
    <source>
        <dbReference type="ARBA" id="ARBA00010617"/>
    </source>
</evidence>
<dbReference type="GO" id="GO:0020037">
    <property type="term" value="F:heme binding"/>
    <property type="evidence" value="ECO:0007669"/>
    <property type="project" value="InterPro"/>
</dbReference>
<dbReference type="PANTHER" id="PTHR24305">
    <property type="entry name" value="CYTOCHROME P450"/>
    <property type="match status" value="1"/>
</dbReference>
<dbReference type="CDD" id="cd11058">
    <property type="entry name" value="CYP60B-like"/>
    <property type="match status" value="1"/>
</dbReference>
<protein>
    <submittedName>
        <fullName evidence="9">Uncharacterized protein</fullName>
    </submittedName>
</protein>
<comment type="cofactor">
    <cofactor evidence="1">
        <name>heme</name>
        <dbReference type="ChEBI" id="CHEBI:30413"/>
    </cofactor>
</comment>
<evidence type="ECO:0000256" key="4">
    <source>
        <dbReference type="ARBA" id="ARBA00022723"/>
    </source>
</evidence>
<evidence type="ECO:0000256" key="3">
    <source>
        <dbReference type="ARBA" id="ARBA00022617"/>
    </source>
</evidence>
<dbReference type="GO" id="GO:0005506">
    <property type="term" value="F:iron ion binding"/>
    <property type="evidence" value="ECO:0007669"/>
    <property type="project" value="InterPro"/>
</dbReference>